<accession>A0ABV5P3Y3</accession>
<organism evidence="3 4">
    <name type="scientific">Nonomuraea salmonea</name>
    <dbReference type="NCBI Taxonomy" id="46181"/>
    <lineage>
        <taxon>Bacteria</taxon>
        <taxon>Bacillati</taxon>
        <taxon>Actinomycetota</taxon>
        <taxon>Actinomycetes</taxon>
        <taxon>Streptosporangiales</taxon>
        <taxon>Streptosporangiaceae</taxon>
        <taxon>Nonomuraea</taxon>
    </lineage>
</organism>
<dbReference type="InterPro" id="IPR011251">
    <property type="entry name" value="Luciferase-like_dom"/>
</dbReference>
<dbReference type="InterPro" id="IPR019922">
    <property type="entry name" value="Lucif-like_OxRdatse_MSMEG_4141"/>
</dbReference>
<dbReference type="InterPro" id="IPR036661">
    <property type="entry name" value="Luciferase-like_sf"/>
</dbReference>
<comment type="caution">
    <text evidence="3">The sequence shown here is derived from an EMBL/GenBank/DDBJ whole genome shotgun (WGS) entry which is preliminary data.</text>
</comment>
<feature type="domain" description="Luciferase-like" evidence="2">
    <location>
        <begin position="23"/>
        <end position="265"/>
    </location>
</feature>
<reference evidence="3 4" key="1">
    <citation type="submission" date="2024-09" db="EMBL/GenBank/DDBJ databases">
        <authorList>
            <person name="Sun Q."/>
            <person name="Mori K."/>
        </authorList>
    </citation>
    <scope>NUCLEOTIDE SEQUENCE [LARGE SCALE GENOMIC DNA]</scope>
    <source>
        <strain evidence="3 4">JCM 3324</strain>
    </source>
</reference>
<keyword evidence="4" id="KW-1185">Reference proteome</keyword>
<dbReference type="PANTHER" id="PTHR43244:SF1">
    <property type="entry name" value="5,10-METHYLENETETRAHYDROMETHANOPTERIN REDUCTASE"/>
    <property type="match status" value="1"/>
</dbReference>
<evidence type="ECO:0000256" key="1">
    <source>
        <dbReference type="ARBA" id="ARBA00023002"/>
    </source>
</evidence>
<dbReference type="PANTHER" id="PTHR43244">
    <property type="match status" value="1"/>
</dbReference>
<sequence>MSGNDRLDLGPFGIYTFDFEHLPAARVRDAVQELEELGWPAVWVPELLGREALSHAGFLLASTERLKVVNGIAQIWSRGARWAHGGALLLADAYPGRHVLGLGFGGEPKPGVKPLGAMAAYLDEMDGLETVNPAPRGPVRRILAAYGPKMLELARDRAAGAQTYHVNVAHTAQSRELLGPEAFLAVEHPVLFESDPDKARAIAREHLSPYLSRPYNVAKFRRLGYSDEEFGGGGSDRLVDDFVFWGEPDAIADKLRAHREAGADHVTVQVIGVQPGRSAMPQWRLLAEALLPVSTM</sequence>
<dbReference type="Proteomes" id="UP001589568">
    <property type="component" value="Unassembled WGS sequence"/>
</dbReference>
<gene>
    <name evidence="3" type="ORF">ACFFR3_47265</name>
</gene>
<dbReference type="SUPFAM" id="SSF51679">
    <property type="entry name" value="Bacterial luciferase-like"/>
    <property type="match status" value="1"/>
</dbReference>
<proteinExistence type="predicted"/>
<evidence type="ECO:0000313" key="4">
    <source>
        <dbReference type="Proteomes" id="UP001589568"/>
    </source>
</evidence>
<evidence type="ECO:0000259" key="2">
    <source>
        <dbReference type="Pfam" id="PF00296"/>
    </source>
</evidence>
<dbReference type="NCBIfam" id="TIGR03620">
    <property type="entry name" value="F420_MSMEG_4141"/>
    <property type="match status" value="1"/>
</dbReference>
<dbReference type="Gene3D" id="3.20.20.30">
    <property type="entry name" value="Luciferase-like domain"/>
    <property type="match status" value="1"/>
</dbReference>
<protein>
    <submittedName>
        <fullName evidence="3">TIGR03620 family F420-dependent LLM class oxidoreductase</fullName>
    </submittedName>
</protein>
<name>A0ABV5P3Y3_9ACTN</name>
<dbReference type="InterPro" id="IPR050564">
    <property type="entry name" value="F420-G6PD/mer"/>
</dbReference>
<evidence type="ECO:0000313" key="3">
    <source>
        <dbReference type="EMBL" id="MFB9477141.1"/>
    </source>
</evidence>
<dbReference type="EMBL" id="JBHMCF010000060">
    <property type="protein sequence ID" value="MFB9477141.1"/>
    <property type="molecule type" value="Genomic_DNA"/>
</dbReference>
<dbReference type="Pfam" id="PF00296">
    <property type="entry name" value="Bac_luciferase"/>
    <property type="match status" value="1"/>
</dbReference>
<keyword evidence="1" id="KW-0560">Oxidoreductase</keyword>
<dbReference type="RefSeq" id="WP_379485303.1">
    <property type="nucleotide sequence ID" value="NZ_JBHMCF010000060.1"/>
</dbReference>